<dbReference type="CDD" id="cd00130">
    <property type="entry name" value="PAS"/>
    <property type="match status" value="1"/>
</dbReference>
<dbReference type="PANTHER" id="PTHR33745:SF3">
    <property type="entry name" value="RSBT CO-ANTAGONIST PROTEIN RSBRC"/>
    <property type="match status" value="1"/>
</dbReference>
<dbReference type="Proteomes" id="UP000220527">
    <property type="component" value="Unassembled WGS sequence"/>
</dbReference>
<evidence type="ECO:0000313" key="6">
    <source>
        <dbReference type="EMBL" id="PDW02476.1"/>
    </source>
</evidence>
<dbReference type="PROSITE" id="PS50801">
    <property type="entry name" value="STAS"/>
    <property type="match status" value="1"/>
</dbReference>
<evidence type="ECO:0000259" key="3">
    <source>
        <dbReference type="PROSITE" id="PS50112"/>
    </source>
</evidence>
<dbReference type="CDD" id="cd07041">
    <property type="entry name" value="STAS_RsbR_RsbS_like"/>
    <property type="match status" value="1"/>
</dbReference>
<sequence length="306" mass="34258">MATPDHDDQVTTLEQRIVELEEQLGAANERLKQAEVAHQRNYDTLLHGPFVIFRWTATEQPPFPVEYVSPNVVEVLGYEREAFLSGQVAFADLVAPDDLERITQEVTHYSATGIDHFDQEYRIQHKDGTMHWIYDFTAVIRDEQGKIISYYGYVLDINKRKQIEEQQLRLQEEIIAAQDANLQELSTPLLPITENAVVMPLVGSIDTQRAHHVIEGLLAGIEQHQASIAILDITGVHVVDTQVARVLIHAAQAASLLGTQVVITGMRPEVAQTLVQLGVELQGIKTMNSLRSGVSYAVQVALRRAR</sequence>
<protein>
    <recommendedName>
        <fullName evidence="8">Histidine kinase</fullName>
    </recommendedName>
</protein>
<feature type="domain" description="PAC" evidence="4">
    <location>
        <begin position="117"/>
        <end position="169"/>
    </location>
</feature>
<dbReference type="Gene3D" id="3.30.750.24">
    <property type="entry name" value="STAS domain"/>
    <property type="match status" value="1"/>
</dbReference>
<evidence type="ECO:0008006" key="8">
    <source>
        <dbReference type="Google" id="ProtNLM"/>
    </source>
</evidence>
<feature type="domain" description="PAS" evidence="3">
    <location>
        <begin position="65"/>
        <end position="113"/>
    </location>
</feature>
<dbReference type="EMBL" id="NQWI01000066">
    <property type="protein sequence ID" value="PDW02476.1"/>
    <property type="molecule type" value="Genomic_DNA"/>
</dbReference>
<proteinExistence type="predicted"/>
<keyword evidence="7" id="KW-1185">Reference proteome</keyword>
<dbReference type="InterPro" id="IPR001610">
    <property type="entry name" value="PAC"/>
</dbReference>
<dbReference type="Pfam" id="PF08447">
    <property type="entry name" value="PAS_3"/>
    <property type="match status" value="1"/>
</dbReference>
<dbReference type="AlphaFoldDB" id="A0A2A6RHW0"/>
<dbReference type="RefSeq" id="WP_097644687.1">
    <property type="nucleotide sequence ID" value="NZ_NQWI01000066.1"/>
</dbReference>
<evidence type="ECO:0000259" key="5">
    <source>
        <dbReference type="PROSITE" id="PS50801"/>
    </source>
</evidence>
<evidence type="ECO:0000313" key="7">
    <source>
        <dbReference type="Proteomes" id="UP000220527"/>
    </source>
</evidence>
<dbReference type="PROSITE" id="PS50113">
    <property type="entry name" value="PAC"/>
    <property type="match status" value="1"/>
</dbReference>
<dbReference type="Gene3D" id="3.30.450.20">
    <property type="entry name" value="PAS domain"/>
    <property type="match status" value="1"/>
</dbReference>
<keyword evidence="1" id="KW-0597">Phosphoprotein</keyword>
<dbReference type="InterPro" id="IPR036513">
    <property type="entry name" value="STAS_dom_sf"/>
</dbReference>
<dbReference type="PANTHER" id="PTHR33745">
    <property type="entry name" value="RSBT ANTAGONIST PROTEIN RSBS-RELATED"/>
    <property type="match status" value="1"/>
</dbReference>
<dbReference type="InterPro" id="IPR051932">
    <property type="entry name" value="Bact_StressResp_Reg"/>
</dbReference>
<accession>A0A2A6RHW0</accession>
<keyword evidence="2" id="KW-0175">Coiled coil</keyword>
<feature type="domain" description="STAS" evidence="5">
    <location>
        <begin position="186"/>
        <end position="297"/>
    </location>
</feature>
<dbReference type="InterPro" id="IPR002645">
    <property type="entry name" value="STAS_dom"/>
</dbReference>
<dbReference type="InterPro" id="IPR000700">
    <property type="entry name" value="PAS-assoc_C"/>
</dbReference>
<evidence type="ECO:0000256" key="1">
    <source>
        <dbReference type="ARBA" id="ARBA00022553"/>
    </source>
</evidence>
<dbReference type="SUPFAM" id="SSF55785">
    <property type="entry name" value="PYP-like sensor domain (PAS domain)"/>
    <property type="match status" value="1"/>
</dbReference>
<organism evidence="6 7">
    <name type="scientific">Candidatus Viridilinea mediisalina</name>
    <dbReference type="NCBI Taxonomy" id="2024553"/>
    <lineage>
        <taxon>Bacteria</taxon>
        <taxon>Bacillati</taxon>
        <taxon>Chloroflexota</taxon>
        <taxon>Chloroflexia</taxon>
        <taxon>Chloroflexales</taxon>
        <taxon>Chloroflexineae</taxon>
        <taxon>Oscillochloridaceae</taxon>
        <taxon>Candidatus Viridilinea</taxon>
    </lineage>
</organism>
<dbReference type="InterPro" id="IPR035965">
    <property type="entry name" value="PAS-like_dom_sf"/>
</dbReference>
<comment type="caution">
    <text evidence="6">The sequence shown here is derived from an EMBL/GenBank/DDBJ whole genome shotgun (WGS) entry which is preliminary data.</text>
</comment>
<evidence type="ECO:0000259" key="4">
    <source>
        <dbReference type="PROSITE" id="PS50113"/>
    </source>
</evidence>
<dbReference type="OrthoDB" id="139381at2"/>
<dbReference type="PROSITE" id="PS50112">
    <property type="entry name" value="PAS"/>
    <property type="match status" value="1"/>
</dbReference>
<feature type="coiled-coil region" evidence="2">
    <location>
        <begin position="10"/>
        <end position="37"/>
    </location>
</feature>
<dbReference type="InterPro" id="IPR013655">
    <property type="entry name" value="PAS_fold_3"/>
</dbReference>
<dbReference type="InterPro" id="IPR000014">
    <property type="entry name" value="PAS"/>
</dbReference>
<dbReference type="Pfam" id="PF01740">
    <property type="entry name" value="STAS"/>
    <property type="match status" value="1"/>
</dbReference>
<dbReference type="SMART" id="SM00086">
    <property type="entry name" value="PAC"/>
    <property type="match status" value="1"/>
</dbReference>
<evidence type="ECO:0000256" key="2">
    <source>
        <dbReference type="SAM" id="Coils"/>
    </source>
</evidence>
<gene>
    <name evidence="6" type="ORF">CJ255_13805</name>
</gene>
<dbReference type="SUPFAM" id="SSF52091">
    <property type="entry name" value="SpoIIaa-like"/>
    <property type="match status" value="1"/>
</dbReference>
<reference evidence="7" key="1">
    <citation type="submission" date="2017-08" db="EMBL/GenBank/DDBJ databases">
        <authorList>
            <person name="Grouzdev D.S."/>
            <person name="Gaisin V.A."/>
            <person name="Rysina M.S."/>
            <person name="Gorlenko V.M."/>
        </authorList>
    </citation>
    <scope>NUCLEOTIDE SEQUENCE [LARGE SCALE GENOMIC DNA]</scope>
    <source>
        <strain evidence="7">Kir15-3F</strain>
    </source>
</reference>
<dbReference type="NCBIfam" id="TIGR00229">
    <property type="entry name" value="sensory_box"/>
    <property type="match status" value="1"/>
</dbReference>
<name>A0A2A6RHW0_9CHLR</name>